<accession>A0A1I5BYB7</accession>
<dbReference type="AlphaFoldDB" id="A0A1I5BYB7"/>
<organism evidence="1 2">
    <name type="scientific">Nitrosospira briensis</name>
    <dbReference type="NCBI Taxonomy" id="35799"/>
    <lineage>
        <taxon>Bacteria</taxon>
        <taxon>Pseudomonadati</taxon>
        <taxon>Pseudomonadota</taxon>
        <taxon>Betaproteobacteria</taxon>
        <taxon>Nitrosomonadales</taxon>
        <taxon>Nitrosomonadaceae</taxon>
        <taxon>Nitrosospira</taxon>
    </lineage>
</organism>
<evidence type="ECO:0000313" key="2">
    <source>
        <dbReference type="Proteomes" id="UP000183107"/>
    </source>
</evidence>
<keyword evidence="2" id="KW-1185">Reference proteome</keyword>
<dbReference type="EMBL" id="FOVJ01000003">
    <property type="protein sequence ID" value="SFN79684.1"/>
    <property type="molecule type" value="Genomic_DNA"/>
</dbReference>
<protein>
    <submittedName>
        <fullName evidence="1">Uncharacterized protein</fullName>
    </submittedName>
</protein>
<evidence type="ECO:0000313" key="1">
    <source>
        <dbReference type="EMBL" id="SFN79684.1"/>
    </source>
</evidence>
<dbReference type="Proteomes" id="UP000183107">
    <property type="component" value="Unassembled WGS sequence"/>
</dbReference>
<gene>
    <name evidence="1" type="ORF">SAMN05216386_1873</name>
</gene>
<reference evidence="2" key="1">
    <citation type="submission" date="2016-10" db="EMBL/GenBank/DDBJ databases">
        <authorList>
            <person name="Varghese N."/>
        </authorList>
    </citation>
    <scope>NUCLEOTIDE SEQUENCE [LARGE SCALE GENOMIC DNA]</scope>
    <source>
        <strain evidence="2">Nsp8</strain>
    </source>
</reference>
<name>A0A1I5BYB7_9PROT</name>
<proteinExistence type="predicted"/>
<sequence length="66" mass="7449">MFRFGASFIAAIGSETKITLLDLYSIEQFTSVATVSFRTEISETTPNNTSFWPYLLYQVAIDIDNC</sequence>